<name>A0A0F5VDW0_9GAMM</name>
<dbReference type="GO" id="GO:0016740">
    <property type="term" value="F:transferase activity"/>
    <property type="evidence" value="ECO:0007669"/>
    <property type="project" value="UniProtKB-KW"/>
</dbReference>
<protein>
    <submittedName>
        <fullName evidence="1">Acetyltransferase</fullName>
    </submittedName>
</protein>
<sequence length="71" mass="8034">MFLKEAKTGDLVDVVDMASLTNPFKRHVTVQFQSGEDLADPVSVDKQQLAFPSGEGLPECWMNGYYRLQQR</sequence>
<reference evidence="1 2" key="1">
    <citation type="submission" date="2014-12" db="EMBL/GenBank/DDBJ databases">
        <title>Mercury Reductase activity and rhizosphere competence traits in the genome of root associated Photobacterium halotolerans MELD1.</title>
        <authorList>
            <person name="Mathew D.C."/>
            <person name="Huang C.-C."/>
        </authorList>
    </citation>
    <scope>NUCLEOTIDE SEQUENCE [LARGE SCALE GENOMIC DNA]</scope>
    <source>
        <strain evidence="1 2">MELD1</strain>
    </source>
</reference>
<keyword evidence="2" id="KW-1185">Reference proteome</keyword>
<dbReference type="STRING" id="265726.KY46_08610"/>
<proteinExistence type="predicted"/>
<comment type="caution">
    <text evidence="1">The sequence shown here is derived from an EMBL/GenBank/DDBJ whole genome shotgun (WGS) entry which is preliminary data.</text>
</comment>
<keyword evidence="1" id="KW-0808">Transferase</keyword>
<gene>
    <name evidence="1" type="ORF">KY46_08610</name>
</gene>
<organism evidence="1 2">
    <name type="scientific">Photobacterium halotolerans</name>
    <dbReference type="NCBI Taxonomy" id="265726"/>
    <lineage>
        <taxon>Bacteria</taxon>
        <taxon>Pseudomonadati</taxon>
        <taxon>Pseudomonadota</taxon>
        <taxon>Gammaproteobacteria</taxon>
        <taxon>Vibrionales</taxon>
        <taxon>Vibrionaceae</taxon>
        <taxon>Photobacterium</taxon>
    </lineage>
</organism>
<dbReference type="EMBL" id="JWYV01000005">
    <property type="protein sequence ID" value="KKD00356.1"/>
    <property type="molecule type" value="Genomic_DNA"/>
</dbReference>
<dbReference type="OrthoDB" id="9810649at2"/>
<evidence type="ECO:0000313" key="1">
    <source>
        <dbReference type="EMBL" id="KKD00356.1"/>
    </source>
</evidence>
<dbReference type="Proteomes" id="UP000033633">
    <property type="component" value="Unassembled WGS sequence"/>
</dbReference>
<evidence type="ECO:0000313" key="2">
    <source>
        <dbReference type="Proteomes" id="UP000033633"/>
    </source>
</evidence>
<accession>A0A0F5VDW0</accession>
<dbReference type="PATRIC" id="fig|265726.11.peg.3857"/>
<dbReference type="RefSeq" id="WP_046220290.1">
    <property type="nucleotide sequence ID" value="NZ_JWYV01000005.1"/>
</dbReference>
<dbReference type="AlphaFoldDB" id="A0A0F5VDW0"/>